<name>Q75BL0_EREGS</name>
<feature type="transmembrane region" description="Helical" evidence="5">
    <location>
        <begin position="44"/>
        <end position="63"/>
    </location>
</feature>
<feature type="transmembrane region" description="Helical" evidence="5">
    <location>
        <begin position="242"/>
        <end position="260"/>
    </location>
</feature>
<dbReference type="GeneID" id="4619798"/>
<gene>
    <name evidence="6" type="ORF">AGOS_ACR261C</name>
</gene>
<evidence type="ECO:0000313" key="7">
    <source>
        <dbReference type="Proteomes" id="UP000000591"/>
    </source>
</evidence>
<dbReference type="OrthoDB" id="5348404at2759"/>
<evidence type="ECO:0000313" key="6">
    <source>
        <dbReference type="EMBL" id="AAS51487.1"/>
    </source>
</evidence>
<dbReference type="GO" id="GO:0044395">
    <property type="term" value="P:protein targeting to vacuolar membrane"/>
    <property type="evidence" value="ECO:0007669"/>
    <property type="project" value="EnsemblFungi"/>
</dbReference>
<dbReference type="HOGENOM" id="CLU_012923_4_0_1"/>
<feature type="transmembrane region" description="Helical" evidence="5">
    <location>
        <begin position="6"/>
        <end position="24"/>
    </location>
</feature>
<evidence type="ECO:0000256" key="5">
    <source>
        <dbReference type="SAM" id="Phobius"/>
    </source>
</evidence>
<feature type="transmembrane region" description="Helical" evidence="5">
    <location>
        <begin position="83"/>
        <end position="103"/>
    </location>
</feature>
<feature type="transmembrane region" description="Helical" evidence="5">
    <location>
        <begin position="207"/>
        <end position="230"/>
    </location>
</feature>
<dbReference type="EMBL" id="AE016816">
    <property type="protein sequence ID" value="AAS51487.1"/>
    <property type="molecule type" value="Genomic_DNA"/>
</dbReference>
<dbReference type="AlphaFoldDB" id="Q75BL0"/>
<dbReference type="RefSeq" id="NP_983663.1">
    <property type="nucleotide sequence ID" value="NM_209016.1"/>
</dbReference>
<dbReference type="KEGG" id="ago:AGOS_ACR261C"/>
<comment type="subcellular location">
    <subcellularLocation>
        <location evidence="1">Membrane</location>
        <topology evidence="1">Multi-pass membrane protein</topology>
    </subcellularLocation>
</comment>
<reference evidence="7" key="2">
    <citation type="journal article" date="2013" name="G3 (Bethesda)">
        <title>Genomes of Ashbya fungi isolated from insects reveal four mating-type loci, numerous translocations, lack of transposons, and distinct gene duplications.</title>
        <authorList>
            <person name="Dietrich F.S."/>
            <person name="Voegeli S."/>
            <person name="Kuo S."/>
            <person name="Philippsen P."/>
        </authorList>
    </citation>
    <scope>GENOME REANNOTATION</scope>
    <source>
        <strain evidence="7">ATCC 10895 / CBS 109.51 / FGSC 9923 / NRRL Y-1056</strain>
    </source>
</reference>
<keyword evidence="7" id="KW-1185">Reference proteome</keyword>
<dbReference type="GO" id="GO:0016020">
    <property type="term" value="C:membrane"/>
    <property type="evidence" value="ECO:0000318"/>
    <property type="project" value="GO_Central"/>
</dbReference>
<dbReference type="STRING" id="284811.Q75BL0"/>
<evidence type="ECO:0000256" key="4">
    <source>
        <dbReference type="ARBA" id="ARBA00023136"/>
    </source>
</evidence>
<keyword evidence="4 5" id="KW-0472">Membrane</keyword>
<dbReference type="eggNOG" id="KOG2641">
    <property type="taxonomic scope" value="Eukaryota"/>
</dbReference>
<dbReference type="InParanoid" id="Q75BL0"/>
<evidence type="ECO:0000256" key="3">
    <source>
        <dbReference type="ARBA" id="ARBA00022989"/>
    </source>
</evidence>
<evidence type="ECO:0000256" key="1">
    <source>
        <dbReference type="ARBA" id="ARBA00004141"/>
    </source>
</evidence>
<keyword evidence="2 5" id="KW-0812">Transmembrane</keyword>
<feature type="transmembrane region" description="Helical" evidence="5">
    <location>
        <begin position="175"/>
        <end position="195"/>
    </location>
</feature>
<dbReference type="OMA" id="YNLALFW"/>
<dbReference type="Proteomes" id="UP000000591">
    <property type="component" value="Chromosome III"/>
</dbReference>
<dbReference type="SMART" id="SM01417">
    <property type="entry name" value="Solute_trans_a"/>
    <property type="match status" value="1"/>
</dbReference>
<dbReference type="GO" id="GO:0005774">
    <property type="term" value="C:vacuolar membrane"/>
    <property type="evidence" value="ECO:0007669"/>
    <property type="project" value="EnsemblFungi"/>
</dbReference>
<organism evidence="6 7">
    <name type="scientific">Eremothecium gossypii (strain ATCC 10895 / CBS 109.51 / FGSC 9923 / NRRL Y-1056)</name>
    <name type="common">Yeast</name>
    <name type="synonym">Ashbya gossypii</name>
    <dbReference type="NCBI Taxonomy" id="284811"/>
    <lineage>
        <taxon>Eukaryota</taxon>
        <taxon>Fungi</taxon>
        <taxon>Dikarya</taxon>
        <taxon>Ascomycota</taxon>
        <taxon>Saccharomycotina</taxon>
        <taxon>Saccharomycetes</taxon>
        <taxon>Saccharomycetales</taxon>
        <taxon>Saccharomycetaceae</taxon>
        <taxon>Eremothecium</taxon>
    </lineage>
</organism>
<dbReference type="Pfam" id="PF03619">
    <property type="entry name" value="Solute_trans_a"/>
    <property type="match status" value="1"/>
</dbReference>
<protein>
    <submittedName>
        <fullName evidence="6">ACR261Cp</fullName>
    </submittedName>
</protein>
<dbReference type="GO" id="GO:0022857">
    <property type="term" value="F:transmembrane transporter activity"/>
    <property type="evidence" value="ECO:0000318"/>
    <property type="project" value="GO_Central"/>
</dbReference>
<proteinExistence type="predicted"/>
<keyword evidence="3 5" id="KW-1133">Transmembrane helix</keyword>
<feature type="transmembrane region" description="Helical" evidence="5">
    <location>
        <begin position="143"/>
        <end position="163"/>
    </location>
</feature>
<evidence type="ECO:0000256" key="2">
    <source>
        <dbReference type="ARBA" id="ARBA00022692"/>
    </source>
</evidence>
<dbReference type="InterPro" id="IPR005178">
    <property type="entry name" value="Ostalpha/TMEM184C"/>
</dbReference>
<accession>Q75BL0</accession>
<dbReference type="PANTHER" id="PTHR23423">
    <property type="entry name" value="ORGANIC SOLUTE TRANSPORTER-RELATED"/>
    <property type="match status" value="1"/>
</dbReference>
<reference evidence="6 7" key="1">
    <citation type="journal article" date="2004" name="Science">
        <title>The Ashbya gossypii genome as a tool for mapping the ancient Saccharomyces cerevisiae genome.</title>
        <authorList>
            <person name="Dietrich F.S."/>
            <person name="Voegeli S."/>
            <person name="Brachat S."/>
            <person name="Lerch A."/>
            <person name="Gates K."/>
            <person name="Steiner S."/>
            <person name="Mohr C."/>
            <person name="Pohlmann R."/>
            <person name="Luedi P."/>
            <person name="Choi S."/>
            <person name="Wing R.A."/>
            <person name="Flavier A."/>
            <person name="Gaffney T.D."/>
            <person name="Philippsen P."/>
        </authorList>
    </citation>
    <scope>NUCLEOTIDE SEQUENCE [LARGE SCALE GENOMIC DNA]</scope>
    <source>
        <strain evidence="7">ATCC 10895 / CBS 109.51 / FGSC 9923 / NRRL Y-1056</strain>
    </source>
</reference>
<dbReference type="FunCoup" id="Q75BL0">
    <property type="interactions" value="597"/>
</dbReference>
<sequence>MSAACLASWVVTACIVASVCSVVLSAHTMWSQLINYRKPQQQRLVLRIQLMVPIFSLTCFIAVVKPDIAMVLIDPVREIYESFVIYTFFSLLTLLLGGERNILVNLAPEQKRIQHPIPVVGRWVLPMVDMADPKAFLAVKRGILQYVWFKPVYCLGMSAFQVLEWDLGCKWLTLVYNASASWSLYNLALFWKCLYNELRKYNPWPKFLCVKLIIFASYWQGMVITLLHYLNVIQDCEGTNMGYVYHNVALCLEMVAFALAHRWAFSWTEYSAQNIPLGARMHFWYAVRDWLGWKDLIWDFRTTFIGSDYTYRNFDAANTNPEGRIKRINDGLRYTNCGAERHWINDKQPRYGSMDEDSWVDLASELPIYVPEDQNYPVVWDARSYRYTRGIRQLRENIIRERTSSAV</sequence>